<dbReference type="SUPFAM" id="SSF53036">
    <property type="entry name" value="Eukaryotic RPB5 N-terminal domain"/>
    <property type="match status" value="1"/>
</dbReference>
<evidence type="ECO:0000313" key="2">
    <source>
        <dbReference type="Proteomes" id="UP000807159"/>
    </source>
</evidence>
<dbReference type="AlphaFoldDB" id="A0A8T2Z554"/>
<feature type="non-terminal residue" evidence="1">
    <location>
        <position position="327"/>
    </location>
</feature>
<dbReference type="EMBL" id="JACEGQ020000003">
    <property type="protein sequence ID" value="KAH8512527.1"/>
    <property type="molecule type" value="Genomic_DNA"/>
</dbReference>
<dbReference type="PANTHER" id="PTHR10535:SF12">
    <property type="entry name" value="DNA-DIRECTED RNA POLYMERASE V SUBUNIT 5C"/>
    <property type="match status" value="1"/>
</dbReference>
<accession>A0A8T2Z554</accession>
<gene>
    <name evidence="1" type="ORF">H0E87_005982</name>
</gene>
<dbReference type="GO" id="GO:0003899">
    <property type="term" value="F:DNA-directed RNA polymerase activity"/>
    <property type="evidence" value="ECO:0007669"/>
    <property type="project" value="InterPro"/>
</dbReference>
<sequence>SKSDFPLTVHEESVDTFNSNGASVHDIFSRDRCLTELVDDRNSPNLDSLRFSVSIRSNPYKKNLVIFMGTDEIRTANIRAVYGQILSKESIQGLILILQSKMNHFAKKEPEKFPFKVEVFQITDLLVNITMHDLQPKIARIGCHCAILWTAEGAACGDDWGKRMNLAAGVVFWNWVFGCCCQKPILFRDVRTNRNKNKKGESMGDGCNDESSAYVGSTVCDLSEGHAGPFIGIDNNKGGNELGHGFLQGVGLSRLMAGSKSNFPLTVHEGFVTLPSCQNNMHRIKLICLLPRYHQLPIAEWSTIVSQNKIALPANQQDSDPNFLLQA</sequence>
<protein>
    <submittedName>
        <fullName evidence="1">Uncharacterized protein</fullName>
    </submittedName>
</protein>
<dbReference type="Gene3D" id="3.40.1340.10">
    <property type="entry name" value="RNA polymerase, Rpb5, N-terminal domain"/>
    <property type="match status" value="1"/>
</dbReference>
<dbReference type="GO" id="GO:0006362">
    <property type="term" value="P:transcription elongation by RNA polymerase I"/>
    <property type="evidence" value="ECO:0007669"/>
    <property type="project" value="TreeGrafter"/>
</dbReference>
<dbReference type="GO" id="GO:0042797">
    <property type="term" value="P:tRNA transcription by RNA polymerase III"/>
    <property type="evidence" value="ECO:0007669"/>
    <property type="project" value="TreeGrafter"/>
</dbReference>
<dbReference type="GO" id="GO:0003677">
    <property type="term" value="F:DNA binding"/>
    <property type="evidence" value="ECO:0007669"/>
    <property type="project" value="InterPro"/>
</dbReference>
<dbReference type="Proteomes" id="UP000807159">
    <property type="component" value="Chromosome 3"/>
</dbReference>
<organism evidence="1 2">
    <name type="scientific">Populus deltoides</name>
    <name type="common">Eastern poplar</name>
    <name type="synonym">Eastern cottonwood</name>
    <dbReference type="NCBI Taxonomy" id="3696"/>
    <lineage>
        <taxon>Eukaryota</taxon>
        <taxon>Viridiplantae</taxon>
        <taxon>Streptophyta</taxon>
        <taxon>Embryophyta</taxon>
        <taxon>Tracheophyta</taxon>
        <taxon>Spermatophyta</taxon>
        <taxon>Magnoliopsida</taxon>
        <taxon>eudicotyledons</taxon>
        <taxon>Gunneridae</taxon>
        <taxon>Pentapetalae</taxon>
        <taxon>rosids</taxon>
        <taxon>fabids</taxon>
        <taxon>Malpighiales</taxon>
        <taxon>Salicaceae</taxon>
        <taxon>Saliceae</taxon>
        <taxon>Populus</taxon>
    </lineage>
</organism>
<dbReference type="InterPro" id="IPR014381">
    <property type="entry name" value="Arch_Rpo5/euc_Rpb5"/>
</dbReference>
<dbReference type="GO" id="GO:0006366">
    <property type="term" value="P:transcription by RNA polymerase II"/>
    <property type="evidence" value="ECO:0007669"/>
    <property type="project" value="TreeGrafter"/>
</dbReference>
<dbReference type="PANTHER" id="PTHR10535">
    <property type="entry name" value="DNA-DIRECTED RNA POLYMERASES I, II, AND III SUBUNIT RPABC1"/>
    <property type="match status" value="1"/>
</dbReference>
<proteinExistence type="predicted"/>
<keyword evidence="2" id="KW-1185">Reference proteome</keyword>
<dbReference type="InterPro" id="IPR036710">
    <property type="entry name" value="RNA_pol_Rpb5_N_sf"/>
</dbReference>
<comment type="caution">
    <text evidence="1">The sequence shown here is derived from an EMBL/GenBank/DDBJ whole genome shotgun (WGS) entry which is preliminary data.</text>
</comment>
<reference evidence="1" key="1">
    <citation type="journal article" date="2021" name="J. Hered.">
        <title>Genome Assembly of Salicaceae Populus deltoides (Eastern Cottonwood) I-69 Based on Nanopore Sequencing and Hi-C Technologies.</title>
        <authorList>
            <person name="Bai S."/>
            <person name="Wu H."/>
            <person name="Zhang J."/>
            <person name="Pan Z."/>
            <person name="Zhao W."/>
            <person name="Li Z."/>
            <person name="Tong C."/>
        </authorList>
    </citation>
    <scope>NUCLEOTIDE SEQUENCE</scope>
    <source>
        <tissue evidence="1">Leaf</tissue>
    </source>
</reference>
<evidence type="ECO:0000313" key="1">
    <source>
        <dbReference type="EMBL" id="KAH8512527.1"/>
    </source>
</evidence>
<name>A0A8T2Z554_POPDE</name>